<dbReference type="PROSITE" id="PS51257">
    <property type="entry name" value="PROKAR_LIPOPROTEIN"/>
    <property type="match status" value="1"/>
</dbReference>
<dbReference type="InterPro" id="IPR009683">
    <property type="entry name" value="Extensin-like_C"/>
</dbReference>
<dbReference type="Pfam" id="PF06904">
    <property type="entry name" value="Extensin-like_C"/>
    <property type="match status" value="1"/>
</dbReference>
<evidence type="ECO:0000259" key="2">
    <source>
        <dbReference type="Pfam" id="PF06904"/>
    </source>
</evidence>
<dbReference type="Proteomes" id="UP001350748">
    <property type="component" value="Unassembled WGS sequence"/>
</dbReference>
<keyword evidence="4" id="KW-1185">Reference proteome</keyword>
<proteinExistence type="predicted"/>
<organism evidence="3 4">
    <name type="scientific">Methylocystis borbori</name>
    <dbReference type="NCBI Taxonomy" id="3118750"/>
    <lineage>
        <taxon>Bacteria</taxon>
        <taxon>Pseudomonadati</taxon>
        <taxon>Pseudomonadota</taxon>
        <taxon>Alphaproteobacteria</taxon>
        <taxon>Hyphomicrobiales</taxon>
        <taxon>Methylocystaceae</taxon>
        <taxon>Methylocystis</taxon>
    </lineage>
</organism>
<evidence type="ECO:0000313" key="3">
    <source>
        <dbReference type="EMBL" id="MEF3365962.1"/>
    </source>
</evidence>
<accession>A0ABU7XFZ2</accession>
<evidence type="ECO:0000256" key="1">
    <source>
        <dbReference type="SAM" id="MobiDB-lite"/>
    </source>
</evidence>
<protein>
    <submittedName>
        <fullName evidence="3">Extensin family protein</fullName>
    </submittedName>
</protein>
<dbReference type="EMBL" id="JAZHYN010000010">
    <property type="protein sequence ID" value="MEF3365962.1"/>
    <property type="molecule type" value="Genomic_DNA"/>
</dbReference>
<sequence>MVRRASPLSLLLALAILALSGCSIGQKPVRPAWRTQAENACLAQKRVNPSEFIALANEVDGPGICGLTKPFKVTALQGGAVSFNATATLDCPMVAELDAWLADTVQPAAQARFGQQVVQINSMGSYACRGINNQRGAQLSEHSFGNALDIGGFVLADGREITLVRDWTRGDEQTRAFLMEAHRGACGHFSTVLSPGSNAFHYNHIHVDLAVHGRSGRSICKPEPQETLPPPDSSPLVARREAQPSPEEETDNDTTGKPPPAAFEEGDIGPHASLGRVAGPQAYAPPPRLAPLDGIGKLIDETERTSSIARRR</sequence>
<dbReference type="RefSeq" id="WP_332080916.1">
    <property type="nucleotide sequence ID" value="NZ_JAZHYN010000010.1"/>
</dbReference>
<name>A0ABU7XFZ2_9HYPH</name>
<feature type="domain" description="Extensin-like C-terminal" evidence="2">
    <location>
        <begin position="40"/>
        <end position="221"/>
    </location>
</feature>
<gene>
    <name evidence="3" type="ORF">V3H18_05375</name>
</gene>
<comment type="caution">
    <text evidence="3">The sequence shown here is derived from an EMBL/GenBank/DDBJ whole genome shotgun (WGS) entry which is preliminary data.</text>
</comment>
<feature type="region of interest" description="Disordered" evidence="1">
    <location>
        <begin position="216"/>
        <end position="312"/>
    </location>
</feature>
<evidence type="ECO:0000313" key="4">
    <source>
        <dbReference type="Proteomes" id="UP001350748"/>
    </source>
</evidence>
<reference evidence="3 4" key="1">
    <citation type="submission" date="2024-02" db="EMBL/GenBank/DDBJ databases">
        <authorList>
            <person name="Grouzdev D."/>
        </authorList>
    </citation>
    <scope>NUCLEOTIDE SEQUENCE [LARGE SCALE GENOMIC DNA]</scope>
    <source>
        <strain evidence="3 4">9N</strain>
    </source>
</reference>